<dbReference type="Proteomes" id="UP001233999">
    <property type="component" value="Unassembled WGS sequence"/>
</dbReference>
<keyword evidence="2" id="KW-1185">Reference proteome</keyword>
<name>A0AAD8EEZ7_DIPPU</name>
<gene>
    <name evidence="1" type="ORF">L9F63_019068</name>
</gene>
<accession>A0AAD8EEZ7</accession>
<comment type="caution">
    <text evidence="1">The sequence shown here is derived from an EMBL/GenBank/DDBJ whole genome shotgun (WGS) entry which is preliminary data.</text>
</comment>
<protein>
    <submittedName>
        <fullName evidence="1">Uncharacterized protein</fullName>
    </submittedName>
</protein>
<feature type="non-terminal residue" evidence="1">
    <location>
        <position position="51"/>
    </location>
</feature>
<reference evidence="1" key="2">
    <citation type="submission" date="2023-05" db="EMBL/GenBank/DDBJ databases">
        <authorList>
            <person name="Fouks B."/>
        </authorList>
    </citation>
    <scope>NUCLEOTIDE SEQUENCE</scope>
    <source>
        <strain evidence="1">Stay&amp;Tobe</strain>
        <tissue evidence="1">Testes</tissue>
    </source>
</reference>
<proteinExistence type="predicted"/>
<evidence type="ECO:0000313" key="1">
    <source>
        <dbReference type="EMBL" id="KAJ9587414.1"/>
    </source>
</evidence>
<dbReference type="EMBL" id="JASPKZ010006440">
    <property type="protein sequence ID" value="KAJ9587414.1"/>
    <property type="molecule type" value="Genomic_DNA"/>
</dbReference>
<sequence length="51" mass="6042">IIKKKHLKHYVSSPVIDIHLQKLIKRTIIFLNKSNQVHSSRCKSPVHWTLK</sequence>
<evidence type="ECO:0000313" key="2">
    <source>
        <dbReference type="Proteomes" id="UP001233999"/>
    </source>
</evidence>
<feature type="non-terminal residue" evidence="1">
    <location>
        <position position="1"/>
    </location>
</feature>
<reference evidence="1" key="1">
    <citation type="journal article" date="2023" name="IScience">
        <title>Live-bearing cockroach genome reveals convergent evolutionary mechanisms linked to viviparity in insects and beyond.</title>
        <authorList>
            <person name="Fouks B."/>
            <person name="Harrison M.C."/>
            <person name="Mikhailova A.A."/>
            <person name="Marchal E."/>
            <person name="English S."/>
            <person name="Carruthers M."/>
            <person name="Jennings E.C."/>
            <person name="Chiamaka E.L."/>
            <person name="Frigard R.A."/>
            <person name="Pippel M."/>
            <person name="Attardo G.M."/>
            <person name="Benoit J.B."/>
            <person name="Bornberg-Bauer E."/>
            <person name="Tobe S.S."/>
        </authorList>
    </citation>
    <scope>NUCLEOTIDE SEQUENCE</scope>
    <source>
        <strain evidence="1">Stay&amp;Tobe</strain>
    </source>
</reference>
<organism evidence="1 2">
    <name type="scientific">Diploptera punctata</name>
    <name type="common">Pacific beetle cockroach</name>
    <dbReference type="NCBI Taxonomy" id="6984"/>
    <lineage>
        <taxon>Eukaryota</taxon>
        <taxon>Metazoa</taxon>
        <taxon>Ecdysozoa</taxon>
        <taxon>Arthropoda</taxon>
        <taxon>Hexapoda</taxon>
        <taxon>Insecta</taxon>
        <taxon>Pterygota</taxon>
        <taxon>Neoptera</taxon>
        <taxon>Polyneoptera</taxon>
        <taxon>Dictyoptera</taxon>
        <taxon>Blattodea</taxon>
        <taxon>Blaberoidea</taxon>
        <taxon>Blaberidae</taxon>
        <taxon>Diplopterinae</taxon>
        <taxon>Diploptera</taxon>
    </lineage>
</organism>
<dbReference type="AlphaFoldDB" id="A0AAD8EEZ7"/>